<feature type="region of interest" description="Disordered" evidence="1">
    <location>
        <begin position="20"/>
        <end position="65"/>
    </location>
</feature>
<dbReference type="Proteomes" id="UP000177947">
    <property type="component" value="Unassembled WGS sequence"/>
</dbReference>
<dbReference type="InterPro" id="IPR018265">
    <property type="entry name" value="Ribosomal_bL35_CS"/>
</dbReference>
<dbReference type="InterPro" id="IPR001706">
    <property type="entry name" value="Ribosomal_bL35"/>
</dbReference>
<dbReference type="PROSITE" id="PS00936">
    <property type="entry name" value="RIBOSOMAL_L35"/>
    <property type="match status" value="1"/>
</dbReference>
<dbReference type="GO" id="GO:0005840">
    <property type="term" value="C:ribosome"/>
    <property type="evidence" value="ECO:0007669"/>
    <property type="project" value="InterPro"/>
</dbReference>
<name>A0A1F5C875_9BACT</name>
<organism evidence="2 3">
    <name type="scientific">Candidatus Azambacteria bacterium RIFCSPLOWO2_01_FULL_37_9</name>
    <dbReference type="NCBI Taxonomy" id="1797297"/>
    <lineage>
        <taxon>Bacteria</taxon>
        <taxon>Candidatus Azamiibacteriota</taxon>
    </lineage>
</organism>
<feature type="compositionally biased region" description="Basic residues" evidence="1">
    <location>
        <begin position="20"/>
        <end position="29"/>
    </location>
</feature>
<dbReference type="PRINTS" id="PR00064">
    <property type="entry name" value="RIBOSOMALL35"/>
</dbReference>
<evidence type="ECO:0008006" key="4">
    <source>
        <dbReference type="Google" id="ProtNLM"/>
    </source>
</evidence>
<feature type="compositionally biased region" description="Polar residues" evidence="1">
    <location>
        <begin position="30"/>
        <end position="43"/>
    </location>
</feature>
<accession>A0A1F5C875</accession>
<dbReference type="AlphaFoldDB" id="A0A1F5C875"/>
<reference evidence="2 3" key="1">
    <citation type="journal article" date="2016" name="Nat. Commun.">
        <title>Thousands of microbial genomes shed light on interconnected biogeochemical processes in an aquifer system.</title>
        <authorList>
            <person name="Anantharaman K."/>
            <person name="Brown C.T."/>
            <person name="Hug L.A."/>
            <person name="Sharon I."/>
            <person name="Castelle C.J."/>
            <person name="Probst A.J."/>
            <person name="Thomas B.C."/>
            <person name="Singh A."/>
            <person name="Wilkins M.J."/>
            <person name="Karaoz U."/>
            <person name="Brodie E.L."/>
            <person name="Williams K.H."/>
            <person name="Hubbard S.S."/>
            <person name="Banfield J.F."/>
        </authorList>
    </citation>
    <scope>NUCLEOTIDE SEQUENCE [LARGE SCALE GENOMIC DNA]</scope>
</reference>
<dbReference type="SUPFAM" id="SSF143034">
    <property type="entry name" value="L35p-like"/>
    <property type="match status" value="1"/>
</dbReference>
<comment type="caution">
    <text evidence="2">The sequence shown here is derived from an EMBL/GenBank/DDBJ whole genome shotgun (WGS) entry which is preliminary data.</text>
</comment>
<dbReference type="InterPro" id="IPR037229">
    <property type="entry name" value="Ribosomal_bL35_sf"/>
</dbReference>
<dbReference type="EMBL" id="MEYQ01000018">
    <property type="protein sequence ID" value="OGD39065.1"/>
    <property type="molecule type" value="Genomic_DNA"/>
</dbReference>
<proteinExistence type="predicted"/>
<dbReference type="GO" id="GO:0006412">
    <property type="term" value="P:translation"/>
    <property type="evidence" value="ECO:0007669"/>
    <property type="project" value="InterPro"/>
</dbReference>
<dbReference type="GO" id="GO:0003735">
    <property type="term" value="F:structural constituent of ribosome"/>
    <property type="evidence" value="ECO:0007669"/>
    <property type="project" value="InterPro"/>
</dbReference>
<sequence length="65" mass="7726">MAKKAKTRKSIAKRIKFTGKKKMLRRSGHQNHFNAKQPGSVNQKHSEVKQIHKTDQRKIRDFLHY</sequence>
<evidence type="ECO:0000313" key="2">
    <source>
        <dbReference type="EMBL" id="OGD39065.1"/>
    </source>
</evidence>
<dbReference type="Gene3D" id="4.10.410.60">
    <property type="match status" value="1"/>
</dbReference>
<evidence type="ECO:0000256" key="1">
    <source>
        <dbReference type="SAM" id="MobiDB-lite"/>
    </source>
</evidence>
<evidence type="ECO:0000313" key="3">
    <source>
        <dbReference type="Proteomes" id="UP000177947"/>
    </source>
</evidence>
<feature type="compositionally biased region" description="Basic and acidic residues" evidence="1">
    <location>
        <begin position="44"/>
        <end position="65"/>
    </location>
</feature>
<gene>
    <name evidence="2" type="ORF">A2907_02155</name>
</gene>
<protein>
    <recommendedName>
        <fullName evidence="4">50S ribosomal protein L35</fullName>
    </recommendedName>
</protein>